<comment type="caution">
    <text evidence="1">The sequence shown here is derived from an EMBL/GenBank/DDBJ whole genome shotgun (WGS) entry which is preliminary data.</text>
</comment>
<organism evidence="1 2">
    <name type="scientific">Sanghuangporus baumii</name>
    <name type="common">Phellinus baumii</name>
    <dbReference type="NCBI Taxonomy" id="108892"/>
    <lineage>
        <taxon>Eukaryota</taxon>
        <taxon>Fungi</taxon>
        <taxon>Dikarya</taxon>
        <taxon>Basidiomycota</taxon>
        <taxon>Agaricomycotina</taxon>
        <taxon>Agaricomycetes</taxon>
        <taxon>Hymenochaetales</taxon>
        <taxon>Hymenochaetaceae</taxon>
        <taxon>Sanghuangporus</taxon>
    </lineage>
</organism>
<sequence length="155" mass="17570">MLTAPMLALPITPSLSFNKLQEPTPLIPSDEEDDEEEQEMLLSKEAMIDLTIAITLALQAVDKGGGQALKVSKKIHIAKPCNFDSKYNYVDFKWELHLYIYSSESEFRTDKSKILFTLSYLKSDTAASWVESNMSRAVDKNGHLAFKDSWESFLK</sequence>
<gene>
    <name evidence="1" type="ORF">A7U60_g571</name>
</gene>
<reference evidence="1" key="1">
    <citation type="submission" date="2016-06" db="EMBL/GenBank/DDBJ databases">
        <title>Draft Genome sequence of the fungus Inonotus baumii.</title>
        <authorList>
            <person name="Zhu H."/>
            <person name="Lin W."/>
        </authorList>
    </citation>
    <scope>NUCLEOTIDE SEQUENCE</scope>
    <source>
        <strain evidence="1">821</strain>
    </source>
</reference>
<keyword evidence="2" id="KW-1185">Reference proteome</keyword>
<accession>A0A9Q5I5M6</accession>
<evidence type="ECO:0000313" key="2">
    <source>
        <dbReference type="Proteomes" id="UP000757232"/>
    </source>
</evidence>
<dbReference type="Proteomes" id="UP000757232">
    <property type="component" value="Unassembled WGS sequence"/>
</dbReference>
<evidence type="ECO:0000313" key="1">
    <source>
        <dbReference type="EMBL" id="OCB92098.1"/>
    </source>
</evidence>
<dbReference type="AlphaFoldDB" id="A0A9Q5I5M6"/>
<dbReference type="EMBL" id="LNZH02000033">
    <property type="protein sequence ID" value="OCB92098.1"/>
    <property type="molecule type" value="Genomic_DNA"/>
</dbReference>
<proteinExistence type="predicted"/>
<protein>
    <submittedName>
        <fullName evidence="1">Uncharacterized protein</fullName>
    </submittedName>
</protein>
<name>A0A9Q5I5M6_SANBA</name>